<name>A0A6J4LZK7_9ACTN</name>
<feature type="compositionally biased region" description="Basic and acidic residues" evidence="1">
    <location>
        <begin position="1"/>
        <end position="13"/>
    </location>
</feature>
<accession>A0A6J4LZK7</accession>
<feature type="non-terminal residue" evidence="2">
    <location>
        <position position="1"/>
    </location>
</feature>
<reference evidence="2" key="1">
    <citation type="submission" date="2020-02" db="EMBL/GenBank/DDBJ databases">
        <authorList>
            <person name="Meier V. D."/>
        </authorList>
    </citation>
    <scope>NUCLEOTIDE SEQUENCE</scope>
    <source>
        <strain evidence="2">AVDCRST_MAG24</strain>
    </source>
</reference>
<feature type="compositionally biased region" description="Low complexity" evidence="1">
    <location>
        <begin position="134"/>
        <end position="159"/>
    </location>
</feature>
<sequence>ERRDPDCRHRADSPRPAAYARRAWSERRAQQAPRHGGNRHHGGAGAGVALPAALGAAQQLPQLRLHPGQRLPVLRRVDAGQLPAGLGARQLREVLHQLALHHGPGGRAHALPGLTGRLRARTVQLPVQPRVPRLLPRRQPAAAPGAAGPGVPDVPGDPAADVDERLRLDAEQLLGADPRQHRVPARVLRVRAEQLHEDHPAGDLRVRGAGRRRRAPAVLAAHHAAGPSGAGCPRHARGHLDLQRVLLGDGPHPGLRQAADHQRAQQPPRPVLHRHQPCRRRVRARGAAGPHRLLRAAEAVRLRTDPRRHEGL</sequence>
<feature type="region of interest" description="Disordered" evidence="1">
    <location>
        <begin position="249"/>
        <end position="276"/>
    </location>
</feature>
<proteinExistence type="predicted"/>
<gene>
    <name evidence="2" type="ORF">AVDCRST_MAG24-1513</name>
</gene>
<evidence type="ECO:0000256" key="1">
    <source>
        <dbReference type="SAM" id="MobiDB-lite"/>
    </source>
</evidence>
<feature type="region of interest" description="Disordered" evidence="1">
    <location>
        <begin position="1"/>
        <end position="49"/>
    </location>
</feature>
<dbReference type="AlphaFoldDB" id="A0A6J4LZK7"/>
<evidence type="ECO:0000313" key="2">
    <source>
        <dbReference type="EMBL" id="CAA9345720.1"/>
    </source>
</evidence>
<feature type="non-terminal residue" evidence="2">
    <location>
        <position position="312"/>
    </location>
</feature>
<organism evidence="2">
    <name type="scientific">uncultured Nocardioidaceae bacterium</name>
    <dbReference type="NCBI Taxonomy" id="253824"/>
    <lineage>
        <taxon>Bacteria</taxon>
        <taxon>Bacillati</taxon>
        <taxon>Actinomycetota</taxon>
        <taxon>Actinomycetes</taxon>
        <taxon>Propionibacteriales</taxon>
        <taxon>Nocardioidaceae</taxon>
        <taxon>environmental samples</taxon>
    </lineage>
</organism>
<protein>
    <submittedName>
        <fullName evidence="2">ABC transporter, permease protein 2 (Cluster 1, maltose/g3p/polyamine/iron)</fullName>
    </submittedName>
</protein>
<feature type="region of interest" description="Disordered" evidence="1">
    <location>
        <begin position="134"/>
        <end position="160"/>
    </location>
</feature>
<dbReference type="EMBL" id="CADCUF010000224">
    <property type="protein sequence ID" value="CAA9345720.1"/>
    <property type="molecule type" value="Genomic_DNA"/>
</dbReference>